<reference evidence="3 4" key="1">
    <citation type="journal article" date="2016" name="Genome Announc.">
        <title>Complete Genome Sequence of Methylobacterium populi P-1M, Isolated from Pink-Pigmented Household Biofilm.</title>
        <authorList>
            <person name="Morohoshi T."/>
            <person name="Ikeda T."/>
        </authorList>
    </citation>
    <scope>NUCLEOTIDE SEQUENCE [LARGE SCALE GENOMIC DNA]</scope>
    <source>
        <strain evidence="3 4">P-1M</strain>
    </source>
</reference>
<organism evidence="3 4">
    <name type="scientific">Methylorubrum populi</name>
    <dbReference type="NCBI Taxonomy" id="223967"/>
    <lineage>
        <taxon>Bacteria</taxon>
        <taxon>Pseudomonadati</taxon>
        <taxon>Pseudomonadota</taxon>
        <taxon>Alphaproteobacteria</taxon>
        <taxon>Hyphomicrobiales</taxon>
        <taxon>Methylobacteriaceae</taxon>
        <taxon>Methylorubrum</taxon>
    </lineage>
</organism>
<name>A0A160PFR1_9HYPH</name>
<feature type="compositionally biased region" description="Basic and acidic residues" evidence="1">
    <location>
        <begin position="57"/>
        <end position="78"/>
    </location>
</feature>
<dbReference type="Proteomes" id="UP000218288">
    <property type="component" value="Chromosome"/>
</dbReference>
<dbReference type="OrthoDB" id="8004132at2"/>
<evidence type="ECO:0000256" key="2">
    <source>
        <dbReference type="SAM" id="SignalP"/>
    </source>
</evidence>
<dbReference type="RefSeq" id="WP_096485618.1">
    <property type="nucleotide sequence ID" value="NZ_AP014809.1"/>
</dbReference>
<evidence type="ECO:0000256" key="1">
    <source>
        <dbReference type="SAM" id="MobiDB-lite"/>
    </source>
</evidence>
<evidence type="ECO:0000313" key="3">
    <source>
        <dbReference type="EMBL" id="BAU91526.1"/>
    </source>
</evidence>
<gene>
    <name evidence="3" type="ORF">MPPM_2921</name>
</gene>
<proteinExistence type="predicted"/>
<keyword evidence="2" id="KW-0732">Signal</keyword>
<evidence type="ECO:0000313" key="4">
    <source>
        <dbReference type="Proteomes" id="UP000218288"/>
    </source>
</evidence>
<feature type="region of interest" description="Disordered" evidence="1">
    <location>
        <begin position="18"/>
        <end position="87"/>
    </location>
</feature>
<dbReference type="EMBL" id="AP014809">
    <property type="protein sequence ID" value="BAU91526.1"/>
    <property type="molecule type" value="Genomic_DNA"/>
</dbReference>
<feature type="chain" id="PRO_5007818782" evidence="2">
    <location>
        <begin position="22"/>
        <end position="87"/>
    </location>
</feature>
<sequence>MIARLMSAAVLTAALAVPATAQGPAQTGTGGDPASTIYAPNTSPVGRTMPPAGGGGARRDSNNPDRETAMERKDDKIDTGICIGCDK</sequence>
<accession>A0A160PFR1</accession>
<feature type="compositionally biased region" description="Low complexity" evidence="1">
    <location>
        <begin position="18"/>
        <end position="27"/>
    </location>
</feature>
<feature type="signal peptide" evidence="2">
    <location>
        <begin position="1"/>
        <end position="21"/>
    </location>
</feature>
<protein>
    <submittedName>
        <fullName evidence="3">Uncharacterized protein</fullName>
    </submittedName>
</protein>
<dbReference type="AlphaFoldDB" id="A0A160PFR1"/>